<dbReference type="EMBL" id="CAEKKB010000002">
    <property type="protein sequence ID" value="CAB4301045.1"/>
    <property type="molecule type" value="Genomic_DNA"/>
</dbReference>
<dbReference type="GO" id="GO:0005886">
    <property type="term" value="C:plasma membrane"/>
    <property type="evidence" value="ECO:0007669"/>
    <property type="project" value="TreeGrafter"/>
</dbReference>
<name>A0A6J5WM14_PRUAR</name>
<gene>
    <name evidence="3" type="ORF">ORAREDHAP_LOCUS16433</name>
</gene>
<accession>A0A6J5WM14</accession>
<dbReference type="SUPFAM" id="SSF56112">
    <property type="entry name" value="Protein kinase-like (PK-like)"/>
    <property type="match status" value="1"/>
</dbReference>
<proteinExistence type="predicted"/>
<dbReference type="Proteomes" id="UP000507245">
    <property type="component" value="Unassembled WGS sequence"/>
</dbReference>
<organism evidence="3 4">
    <name type="scientific">Prunus armeniaca</name>
    <name type="common">Apricot</name>
    <name type="synonym">Armeniaca vulgaris</name>
    <dbReference type="NCBI Taxonomy" id="36596"/>
    <lineage>
        <taxon>Eukaryota</taxon>
        <taxon>Viridiplantae</taxon>
        <taxon>Streptophyta</taxon>
        <taxon>Embryophyta</taxon>
        <taxon>Tracheophyta</taxon>
        <taxon>Spermatophyta</taxon>
        <taxon>Magnoliopsida</taxon>
        <taxon>eudicotyledons</taxon>
        <taxon>Gunneridae</taxon>
        <taxon>Pentapetalae</taxon>
        <taxon>rosids</taxon>
        <taxon>fabids</taxon>
        <taxon>Rosales</taxon>
        <taxon>Rosaceae</taxon>
        <taxon>Amygdaloideae</taxon>
        <taxon>Amygdaleae</taxon>
        <taxon>Prunus</taxon>
    </lineage>
</organism>
<dbReference type="PANTHER" id="PTHR27005">
    <property type="entry name" value="WALL-ASSOCIATED RECEPTOR KINASE-LIKE 21"/>
    <property type="match status" value="1"/>
</dbReference>
<dbReference type="OrthoDB" id="75710at2759"/>
<dbReference type="GO" id="GO:0005524">
    <property type="term" value="F:ATP binding"/>
    <property type="evidence" value="ECO:0007669"/>
    <property type="project" value="UniProtKB-KW"/>
</dbReference>
<dbReference type="PANTHER" id="PTHR27005:SF468">
    <property type="entry name" value="OS01G0310500 PROTEIN"/>
    <property type="match status" value="1"/>
</dbReference>
<reference evidence="4" key="1">
    <citation type="journal article" date="2020" name="Genome Biol.">
        <title>Gamete binning: chromosome-level and haplotype-resolved genome assembly enabled by high-throughput single-cell sequencing of gamete genomes.</title>
        <authorList>
            <person name="Campoy J.A."/>
            <person name="Sun H."/>
            <person name="Goel M."/>
            <person name="Jiao W.-B."/>
            <person name="Folz-Donahue K."/>
            <person name="Wang N."/>
            <person name="Rubio M."/>
            <person name="Liu C."/>
            <person name="Kukat C."/>
            <person name="Ruiz D."/>
            <person name="Huettel B."/>
            <person name="Schneeberger K."/>
        </authorList>
    </citation>
    <scope>NUCLEOTIDE SEQUENCE [LARGE SCALE GENOMIC DNA]</scope>
    <source>
        <strain evidence="4">cv. Rojo Pasion</strain>
    </source>
</reference>
<dbReference type="AlphaFoldDB" id="A0A6J5WM14"/>
<evidence type="ECO:0000313" key="3">
    <source>
        <dbReference type="EMBL" id="CAB4301045.1"/>
    </source>
</evidence>
<dbReference type="InterPro" id="IPR011009">
    <property type="entry name" value="Kinase-like_dom_sf"/>
</dbReference>
<evidence type="ECO:0000256" key="1">
    <source>
        <dbReference type="ARBA" id="ARBA00022741"/>
    </source>
</evidence>
<keyword evidence="4" id="KW-1185">Reference proteome</keyword>
<keyword evidence="1" id="KW-0547">Nucleotide-binding</keyword>
<protein>
    <recommendedName>
        <fullName evidence="5">Protein kinase domain-containing protein</fullName>
    </recommendedName>
</protein>
<keyword evidence="2" id="KW-0067">ATP-binding</keyword>
<sequence>MASDVASVVICKCRTFSAKEVEEATNNYHVSRIIGEVGSTTVFKGLRPDKTVVVVKKYRISGSIFDNPYAVNEAGVASQTNHINLVRFLGCFEAQTPALSVVSNFKSKLFTRETQITLPRSL</sequence>
<evidence type="ECO:0000313" key="4">
    <source>
        <dbReference type="Proteomes" id="UP000507245"/>
    </source>
</evidence>
<dbReference type="GO" id="GO:0007166">
    <property type="term" value="P:cell surface receptor signaling pathway"/>
    <property type="evidence" value="ECO:0007669"/>
    <property type="project" value="InterPro"/>
</dbReference>
<evidence type="ECO:0000256" key="2">
    <source>
        <dbReference type="ARBA" id="ARBA00022840"/>
    </source>
</evidence>
<dbReference type="Gene3D" id="3.30.200.20">
    <property type="entry name" value="Phosphorylase Kinase, domain 1"/>
    <property type="match status" value="1"/>
</dbReference>
<dbReference type="InterPro" id="IPR045274">
    <property type="entry name" value="WAK-like"/>
</dbReference>
<evidence type="ECO:0008006" key="5">
    <source>
        <dbReference type="Google" id="ProtNLM"/>
    </source>
</evidence>
<dbReference type="GO" id="GO:0004674">
    <property type="term" value="F:protein serine/threonine kinase activity"/>
    <property type="evidence" value="ECO:0007669"/>
    <property type="project" value="TreeGrafter"/>
</dbReference>